<dbReference type="InterPro" id="IPR023058">
    <property type="entry name" value="PPIase_PpiC_CS"/>
</dbReference>
<evidence type="ECO:0000256" key="12">
    <source>
        <dbReference type="SAM" id="SignalP"/>
    </source>
</evidence>
<evidence type="ECO:0000259" key="13">
    <source>
        <dbReference type="PROSITE" id="PS50198"/>
    </source>
</evidence>
<dbReference type="Proteomes" id="UP000468638">
    <property type="component" value="Unassembled WGS sequence"/>
</dbReference>
<dbReference type="PROSITE" id="PS51257">
    <property type="entry name" value="PROKAR_LIPOPROTEIN"/>
    <property type="match status" value="1"/>
</dbReference>
<gene>
    <name evidence="11" type="primary">prsA</name>
    <name evidence="14" type="ORF">GLW05_10325</name>
</gene>
<feature type="signal peptide" evidence="12">
    <location>
        <begin position="1"/>
        <end position="18"/>
    </location>
</feature>
<dbReference type="PANTHER" id="PTHR47245">
    <property type="entry name" value="PEPTIDYLPROLYL ISOMERASE"/>
    <property type="match status" value="1"/>
</dbReference>
<dbReference type="PROSITE" id="PS50198">
    <property type="entry name" value="PPIC_PPIASE_2"/>
    <property type="match status" value="1"/>
</dbReference>
<dbReference type="EMBL" id="WMEQ01000006">
    <property type="protein sequence ID" value="MYL33993.1"/>
    <property type="molecule type" value="Genomic_DNA"/>
</dbReference>
<evidence type="ECO:0000256" key="6">
    <source>
        <dbReference type="ARBA" id="ARBA00023110"/>
    </source>
</evidence>
<evidence type="ECO:0000256" key="5">
    <source>
        <dbReference type="ARBA" id="ARBA00022729"/>
    </source>
</evidence>
<dbReference type="PROSITE" id="PS01096">
    <property type="entry name" value="PPIC_PPIASE_1"/>
    <property type="match status" value="1"/>
</dbReference>
<keyword evidence="5 11" id="KW-0732">Signal</keyword>
<evidence type="ECO:0000313" key="14">
    <source>
        <dbReference type="EMBL" id="MYL33993.1"/>
    </source>
</evidence>
<dbReference type="GO" id="GO:0005886">
    <property type="term" value="C:plasma membrane"/>
    <property type="evidence" value="ECO:0007669"/>
    <property type="project" value="UniProtKB-SubCell"/>
</dbReference>
<dbReference type="InterPro" id="IPR023059">
    <property type="entry name" value="Foldase_PrsA"/>
</dbReference>
<evidence type="ECO:0000256" key="7">
    <source>
        <dbReference type="ARBA" id="ARBA00023136"/>
    </source>
</evidence>
<keyword evidence="9 11" id="KW-0413">Isomerase</keyword>
<feature type="chain" id="PRO_5039094818" description="Foldase protein PrsA" evidence="12">
    <location>
        <begin position="19"/>
        <end position="296"/>
    </location>
</feature>
<dbReference type="GO" id="GO:0006457">
    <property type="term" value="P:protein folding"/>
    <property type="evidence" value="ECO:0007669"/>
    <property type="project" value="UniProtKB-UniRule"/>
</dbReference>
<comment type="caution">
    <text evidence="14">The sequence shown here is derived from an EMBL/GenBank/DDBJ whole genome shotgun (WGS) entry which is preliminary data.</text>
</comment>
<evidence type="ECO:0000256" key="2">
    <source>
        <dbReference type="ARBA" id="ARBA00004193"/>
    </source>
</evidence>
<proteinExistence type="inferred from homology"/>
<dbReference type="Gene3D" id="1.10.3120.10">
    <property type="entry name" value="Trigger factor, C-terminal domain"/>
    <property type="match status" value="1"/>
</dbReference>
<dbReference type="OrthoDB" id="14196at2"/>
<keyword evidence="8 11" id="KW-0564">Palmitate</keyword>
<evidence type="ECO:0000256" key="10">
    <source>
        <dbReference type="ARBA" id="ARBA00023288"/>
    </source>
</evidence>
<comment type="function">
    <text evidence="11">Plays a major role in protein secretion by helping the post-translocational extracellular folding of several secreted proteins.</text>
</comment>
<reference evidence="14 15" key="1">
    <citation type="submission" date="2019-11" db="EMBL/GenBank/DDBJ databases">
        <title>Genome sequences of 17 halophilic strains isolated from different environments.</title>
        <authorList>
            <person name="Furrow R.E."/>
        </authorList>
    </citation>
    <scope>NUCLEOTIDE SEQUENCE [LARGE SCALE GENOMIC DNA]</scope>
    <source>
        <strain evidence="14 15">22514_16_FS</strain>
    </source>
</reference>
<comment type="catalytic activity">
    <reaction evidence="1 11">
        <text>[protein]-peptidylproline (omega=180) = [protein]-peptidylproline (omega=0)</text>
        <dbReference type="Rhea" id="RHEA:16237"/>
        <dbReference type="Rhea" id="RHEA-COMP:10747"/>
        <dbReference type="Rhea" id="RHEA-COMP:10748"/>
        <dbReference type="ChEBI" id="CHEBI:83833"/>
        <dbReference type="ChEBI" id="CHEBI:83834"/>
        <dbReference type="EC" id="5.2.1.8"/>
    </reaction>
</comment>
<comment type="similarity">
    <text evidence="3 11">Belongs to the PrsA family.</text>
</comment>
<dbReference type="HAMAP" id="MF_01145">
    <property type="entry name" value="Foldase_PrsA"/>
    <property type="match status" value="1"/>
</dbReference>
<name>A0A6I5A124_9BACI</name>
<dbReference type="InterPro" id="IPR050245">
    <property type="entry name" value="PrsA_foldase"/>
</dbReference>
<evidence type="ECO:0000256" key="9">
    <source>
        <dbReference type="ARBA" id="ARBA00023235"/>
    </source>
</evidence>
<dbReference type="RefSeq" id="WP_160909661.1">
    <property type="nucleotide sequence ID" value="NZ_WMEQ01000006.1"/>
</dbReference>
<dbReference type="SUPFAM" id="SSF54534">
    <property type="entry name" value="FKBP-like"/>
    <property type="match status" value="1"/>
</dbReference>
<evidence type="ECO:0000256" key="11">
    <source>
        <dbReference type="HAMAP-Rule" id="MF_01145"/>
    </source>
</evidence>
<evidence type="ECO:0000256" key="4">
    <source>
        <dbReference type="ARBA" id="ARBA00022475"/>
    </source>
</evidence>
<evidence type="ECO:0000256" key="3">
    <source>
        <dbReference type="ARBA" id="ARBA00006071"/>
    </source>
</evidence>
<keyword evidence="6 11" id="KW-0697">Rotamase</keyword>
<dbReference type="SUPFAM" id="SSF109998">
    <property type="entry name" value="Triger factor/SurA peptide-binding domain-like"/>
    <property type="match status" value="1"/>
</dbReference>
<evidence type="ECO:0000256" key="1">
    <source>
        <dbReference type="ARBA" id="ARBA00000971"/>
    </source>
</evidence>
<organism evidence="14 15">
    <name type="scientific">Pontibacillus yanchengensis</name>
    <dbReference type="NCBI Taxonomy" id="462910"/>
    <lineage>
        <taxon>Bacteria</taxon>
        <taxon>Bacillati</taxon>
        <taxon>Bacillota</taxon>
        <taxon>Bacilli</taxon>
        <taxon>Bacillales</taxon>
        <taxon>Bacillaceae</taxon>
        <taxon>Pontibacillus</taxon>
    </lineage>
</organism>
<dbReference type="GO" id="GO:0003755">
    <property type="term" value="F:peptidyl-prolyl cis-trans isomerase activity"/>
    <property type="evidence" value="ECO:0007669"/>
    <property type="project" value="UniProtKB-UniRule"/>
</dbReference>
<dbReference type="Pfam" id="PF13616">
    <property type="entry name" value="Rotamase_3"/>
    <property type="match status" value="1"/>
</dbReference>
<dbReference type="EC" id="5.2.1.8" evidence="11"/>
<dbReference type="AlphaFoldDB" id="A0A6I5A124"/>
<keyword evidence="7 11" id="KW-0472">Membrane</keyword>
<sequence>MKKLMPVLLSIVAILSLAACSNGSESSSNSEVVASTKNGDVTKDEFYNKLVDKYGDSVLKEMVYDQVLSEKFSVSDEDVQKRLEQMKQQYGDQFQSVLEKNGFKNEEQFKQAIRSSMLKQKAAAEGVEVTDEEVKQYYENMKQEVKVSHILVEDKETASEVQKKLNNGGDFAKLAKEYSTDKQSAQKGGDLGYISTGQMVLPFEKAAYNLKVGKVSEPVKSQYGYHIIKVTDKREKEDTSSIGKYEEMKGQLREELKSRKGSQENITEVMKNADVNIKIEDLKDKISFEPQTQSNQ</sequence>
<dbReference type="InterPro" id="IPR027304">
    <property type="entry name" value="Trigger_fact/SurA_dom_sf"/>
</dbReference>
<dbReference type="PANTHER" id="PTHR47245:SF1">
    <property type="entry name" value="FOLDASE PROTEIN PRSA"/>
    <property type="match status" value="1"/>
</dbReference>
<dbReference type="Gene3D" id="3.10.50.40">
    <property type="match status" value="1"/>
</dbReference>
<dbReference type="GO" id="GO:0015031">
    <property type="term" value="P:protein transport"/>
    <property type="evidence" value="ECO:0007669"/>
    <property type="project" value="InterPro"/>
</dbReference>
<keyword evidence="10 11" id="KW-0449">Lipoprotein</keyword>
<dbReference type="InterPro" id="IPR037041">
    <property type="entry name" value="Trigger_fac_C_sf"/>
</dbReference>
<dbReference type="InterPro" id="IPR046357">
    <property type="entry name" value="PPIase_dom_sf"/>
</dbReference>
<keyword evidence="4 11" id="KW-1003">Cell membrane</keyword>
<evidence type="ECO:0000256" key="8">
    <source>
        <dbReference type="ARBA" id="ARBA00023139"/>
    </source>
</evidence>
<dbReference type="InterPro" id="IPR000297">
    <property type="entry name" value="PPIase_PpiC"/>
</dbReference>
<protein>
    <recommendedName>
        <fullName evidence="11">Foldase protein PrsA</fullName>
        <ecNumber evidence="11">5.2.1.8</ecNumber>
    </recommendedName>
</protein>
<accession>A0A6I5A124</accession>
<feature type="domain" description="PpiC" evidence="13">
    <location>
        <begin position="142"/>
        <end position="232"/>
    </location>
</feature>
<comment type="subcellular location">
    <subcellularLocation>
        <location evidence="2 11">Cell membrane</location>
        <topology evidence="2 11">Lipid-anchor</topology>
    </subcellularLocation>
</comment>
<evidence type="ECO:0000313" key="15">
    <source>
        <dbReference type="Proteomes" id="UP000468638"/>
    </source>
</evidence>